<name>A0A348AH71_9FIRM</name>
<keyword evidence="2 3" id="KW-0802">TPR repeat</keyword>
<reference evidence="5 6" key="1">
    <citation type="journal article" date="2018" name="Int. J. Syst. Evol. Microbiol.">
        <title>Methylomusa anaerophila gen. nov., sp. nov., an anaerobic methanol-utilizing bacterium isolated from a microbial fuel cell.</title>
        <authorList>
            <person name="Amano N."/>
            <person name="Yamamuro A."/>
            <person name="Miyahara M."/>
            <person name="Kouzuma A."/>
            <person name="Abe T."/>
            <person name="Watanabe K."/>
        </authorList>
    </citation>
    <scope>NUCLEOTIDE SEQUENCE [LARGE SCALE GENOMIC DNA]</scope>
    <source>
        <strain evidence="5 6">MMFC1</strain>
    </source>
</reference>
<dbReference type="SMART" id="SM00028">
    <property type="entry name" value="TPR"/>
    <property type="match status" value="4"/>
</dbReference>
<evidence type="ECO:0000259" key="4">
    <source>
        <dbReference type="Pfam" id="PF00535"/>
    </source>
</evidence>
<dbReference type="InterPro" id="IPR001173">
    <property type="entry name" value="Glyco_trans_2-like"/>
</dbReference>
<protein>
    <submittedName>
        <fullName evidence="5">SPBc2 prophage-derived glycosyltransferase SunS</fullName>
        <ecNumber evidence="5">2.4.1.-</ecNumber>
    </submittedName>
</protein>
<evidence type="ECO:0000256" key="2">
    <source>
        <dbReference type="ARBA" id="ARBA00022803"/>
    </source>
</evidence>
<dbReference type="InterPro" id="IPR029044">
    <property type="entry name" value="Nucleotide-diphossugar_trans"/>
</dbReference>
<keyword evidence="5" id="KW-0808">Transferase</keyword>
<dbReference type="InterPro" id="IPR013105">
    <property type="entry name" value="TPR_2"/>
</dbReference>
<dbReference type="CDD" id="cd02511">
    <property type="entry name" value="Beta4Glucosyltransferase"/>
    <property type="match status" value="1"/>
</dbReference>
<dbReference type="EC" id="2.4.1.-" evidence="5"/>
<keyword evidence="1" id="KW-0677">Repeat</keyword>
<organism evidence="5 6">
    <name type="scientific">Methylomusa anaerophila</name>
    <dbReference type="NCBI Taxonomy" id="1930071"/>
    <lineage>
        <taxon>Bacteria</taxon>
        <taxon>Bacillati</taxon>
        <taxon>Bacillota</taxon>
        <taxon>Negativicutes</taxon>
        <taxon>Selenomonadales</taxon>
        <taxon>Sporomusaceae</taxon>
        <taxon>Methylomusa</taxon>
    </lineage>
</organism>
<feature type="domain" description="Glycosyltransferase 2-like" evidence="4">
    <location>
        <begin position="5"/>
        <end position="101"/>
    </location>
</feature>
<evidence type="ECO:0000256" key="1">
    <source>
        <dbReference type="ARBA" id="ARBA00022737"/>
    </source>
</evidence>
<proteinExistence type="predicted"/>
<sequence>MAKISACVIVKNEADNISRCLQSVKDIAAEMIVVDTGSTDDTVKIARQMGAKVFQYQWNNDFAAARNYALTQAKGDWIIFLDADEYILPGKIQNVRPFIDKIHGNRMIESVVCRMENTEGVDGPLKSTNPTVRIFRNSRVIRYQGKVHEQIYKHGKPTRSIGDAKQFIVICHTGYTKEAIPEKIKRNTIMLEEDLNNGNVRNLTYYYLSDAYWRLGQYEKAIEFAQKAIDHGGVFHTLYAYKPYVTLIASMVRLNTYSNEAMEAIRDQAIQKFPHHPEVLLHQALYYRKTGRYRQALESFFQSIAANERYGDINLNNDFYGLVSVVYLNIAKLYDMMNENVPAFDYYVKTLQQDRYNQEAFNGLMLLIRTQNAADVVCLMNRLYNMDDEADVDFLVVELSRLKMKKVLDYYCKIRFERFGRREPAGILLLTNGRFEQAFQGFAAFFRETGDQGAELLAVVSLLLGGSPSWVDLLGPQLRPAFQRIITAFFAPEEGCVLAAEDFSSYLELTNDFIHLIHLGNENQLIAFLHVGKRFLLAEAPVQIGDILARKKLFHHALDMYLYKIDAVFSEAGPSESIYCKAGFCCYKLKDFAAAANFFSHALECGYVMYDIFEYLEWSYQQCNDGVIKGKFKALKDFYGNETEAMAEIKQHAG</sequence>
<evidence type="ECO:0000313" key="5">
    <source>
        <dbReference type="EMBL" id="BBB90419.1"/>
    </source>
</evidence>
<dbReference type="InterPro" id="IPR019734">
    <property type="entry name" value="TPR_rpt"/>
</dbReference>
<dbReference type="KEGG" id="mana:MAMMFC1_01070"/>
<dbReference type="Gene3D" id="3.90.550.10">
    <property type="entry name" value="Spore Coat Polysaccharide Biosynthesis Protein SpsA, Chain A"/>
    <property type="match status" value="1"/>
</dbReference>
<dbReference type="RefSeq" id="WP_126307121.1">
    <property type="nucleotide sequence ID" value="NZ_AP018449.1"/>
</dbReference>
<dbReference type="SUPFAM" id="SSF53448">
    <property type="entry name" value="Nucleotide-diphospho-sugar transferases"/>
    <property type="match status" value="1"/>
</dbReference>
<feature type="repeat" description="TPR" evidence="3">
    <location>
        <begin position="277"/>
        <end position="310"/>
    </location>
</feature>
<dbReference type="EMBL" id="AP018449">
    <property type="protein sequence ID" value="BBB90419.1"/>
    <property type="molecule type" value="Genomic_DNA"/>
</dbReference>
<accession>A0A348AH71</accession>
<dbReference type="Gene3D" id="1.25.40.10">
    <property type="entry name" value="Tetratricopeptide repeat domain"/>
    <property type="match status" value="2"/>
</dbReference>
<dbReference type="SUPFAM" id="SSF48452">
    <property type="entry name" value="TPR-like"/>
    <property type="match status" value="1"/>
</dbReference>
<dbReference type="PROSITE" id="PS50005">
    <property type="entry name" value="TPR"/>
    <property type="match status" value="1"/>
</dbReference>
<dbReference type="OrthoDB" id="9815923at2"/>
<dbReference type="Pfam" id="PF07719">
    <property type="entry name" value="TPR_2"/>
    <property type="match status" value="1"/>
</dbReference>
<dbReference type="InterPro" id="IPR011990">
    <property type="entry name" value="TPR-like_helical_dom_sf"/>
</dbReference>
<dbReference type="Pfam" id="PF00535">
    <property type="entry name" value="Glycos_transf_2"/>
    <property type="match status" value="1"/>
</dbReference>
<evidence type="ECO:0000256" key="3">
    <source>
        <dbReference type="PROSITE-ProRule" id="PRU00339"/>
    </source>
</evidence>
<keyword evidence="5" id="KW-0328">Glycosyltransferase</keyword>
<evidence type="ECO:0000313" key="6">
    <source>
        <dbReference type="Proteomes" id="UP000276437"/>
    </source>
</evidence>
<dbReference type="PANTHER" id="PTHR43630">
    <property type="entry name" value="POLY-BETA-1,6-N-ACETYL-D-GLUCOSAMINE SYNTHASE"/>
    <property type="match status" value="1"/>
</dbReference>
<dbReference type="PANTHER" id="PTHR43630:SF2">
    <property type="entry name" value="GLYCOSYLTRANSFERASE"/>
    <property type="match status" value="1"/>
</dbReference>
<keyword evidence="6" id="KW-1185">Reference proteome</keyword>
<dbReference type="AlphaFoldDB" id="A0A348AH71"/>
<dbReference type="GO" id="GO:0016757">
    <property type="term" value="F:glycosyltransferase activity"/>
    <property type="evidence" value="ECO:0007669"/>
    <property type="project" value="UniProtKB-KW"/>
</dbReference>
<dbReference type="Proteomes" id="UP000276437">
    <property type="component" value="Chromosome"/>
</dbReference>
<gene>
    <name evidence="5" type="primary">sunS_1</name>
    <name evidence="5" type="ORF">MAMMFC1_01070</name>
</gene>